<comment type="catalytic activity">
    <reaction evidence="8">
        <text>(6S)-5,6,7,8-tetrahydrofolate + NADP(+) = 7,8-dihydrofolate + NADPH + H(+)</text>
        <dbReference type="Rhea" id="RHEA:15009"/>
        <dbReference type="ChEBI" id="CHEBI:15378"/>
        <dbReference type="ChEBI" id="CHEBI:57451"/>
        <dbReference type="ChEBI" id="CHEBI:57453"/>
        <dbReference type="ChEBI" id="CHEBI:57783"/>
        <dbReference type="ChEBI" id="CHEBI:58349"/>
        <dbReference type="EC" id="1.5.1.3"/>
    </reaction>
</comment>
<accession>A0A5C6AXU6</accession>
<dbReference type="PANTHER" id="PTHR48069:SF3">
    <property type="entry name" value="DIHYDROFOLATE REDUCTASE"/>
    <property type="match status" value="1"/>
</dbReference>
<dbReference type="AlphaFoldDB" id="A0A5C6AXU6"/>
<evidence type="ECO:0000256" key="2">
    <source>
        <dbReference type="ARBA" id="ARBA00009539"/>
    </source>
</evidence>
<dbReference type="CDD" id="cd00209">
    <property type="entry name" value="DHFR"/>
    <property type="match status" value="1"/>
</dbReference>
<dbReference type="PROSITE" id="PS51330">
    <property type="entry name" value="DHFR_2"/>
    <property type="match status" value="1"/>
</dbReference>
<evidence type="ECO:0000256" key="5">
    <source>
        <dbReference type="ARBA" id="ARBA00022857"/>
    </source>
</evidence>
<dbReference type="GO" id="GO:0004146">
    <property type="term" value="F:dihydrofolate reductase activity"/>
    <property type="evidence" value="ECO:0007669"/>
    <property type="project" value="UniProtKB-EC"/>
</dbReference>
<name>A0A5C6AXU6_9BACT</name>
<gene>
    <name evidence="10" type="primary">dhfrIII</name>
    <name evidence="10" type="ORF">Pla100_09350</name>
</gene>
<comment type="function">
    <text evidence="7 8">Key enzyme in folate metabolism. Catalyzes an essential reaction for de novo glycine and purine synthesis, and for DNA precursor synthesis.</text>
</comment>
<evidence type="ECO:0000256" key="7">
    <source>
        <dbReference type="ARBA" id="ARBA00025067"/>
    </source>
</evidence>
<evidence type="ECO:0000313" key="10">
    <source>
        <dbReference type="EMBL" id="TWU03999.1"/>
    </source>
</evidence>
<dbReference type="PIRSF" id="PIRSF000194">
    <property type="entry name" value="DHFR"/>
    <property type="match status" value="1"/>
</dbReference>
<keyword evidence="5 8" id="KW-0521">NADP</keyword>
<dbReference type="PANTHER" id="PTHR48069">
    <property type="entry name" value="DIHYDROFOLATE REDUCTASE"/>
    <property type="match status" value="1"/>
</dbReference>
<dbReference type="PRINTS" id="PR00070">
    <property type="entry name" value="DHFR"/>
</dbReference>
<dbReference type="Pfam" id="PF00186">
    <property type="entry name" value="DHFR_1"/>
    <property type="match status" value="1"/>
</dbReference>
<evidence type="ECO:0000313" key="11">
    <source>
        <dbReference type="Proteomes" id="UP000316213"/>
    </source>
</evidence>
<dbReference type="InterPro" id="IPR024072">
    <property type="entry name" value="DHFR-like_dom_sf"/>
</dbReference>
<keyword evidence="4 8" id="KW-0554">One-carbon metabolism</keyword>
<dbReference type="InterPro" id="IPR001796">
    <property type="entry name" value="DHFR_dom"/>
</dbReference>
<evidence type="ECO:0000256" key="8">
    <source>
        <dbReference type="PIRNR" id="PIRNR000194"/>
    </source>
</evidence>
<dbReference type="GO" id="GO:0046654">
    <property type="term" value="P:tetrahydrofolate biosynthetic process"/>
    <property type="evidence" value="ECO:0007669"/>
    <property type="project" value="UniProtKB-UniPathway"/>
</dbReference>
<comment type="similarity">
    <text evidence="2 8">Belongs to the dihydrofolate reductase family.</text>
</comment>
<feature type="domain" description="DHFR" evidence="9">
    <location>
        <begin position="1"/>
        <end position="157"/>
    </location>
</feature>
<dbReference type="EMBL" id="SJPM01000001">
    <property type="protein sequence ID" value="TWU03999.1"/>
    <property type="molecule type" value="Genomic_DNA"/>
</dbReference>
<dbReference type="GO" id="GO:0046655">
    <property type="term" value="P:folic acid metabolic process"/>
    <property type="evidence" value="ECO:0007669"/>
    <property type="project" value="TreeGrafter"/>
</dbReference>
<sequence>MLIAIVASTPDGIIGLDQDMPWRLSSDLKRFKALTMGGTLLMGRKTFDSIGRALPGRRTWVLTRNPDWSAEGVTTVSDADAILAESRQRDVYVVGGGEIYRQWLPACDQLWWTRVWANLEGDTRVDLPLDQFRVVSQLSVPMTAKDEYPTDWLRMKRVNA</sequence>
<dbReference type="GO" id="GO:0046452">
    <property type="term" value="P:dihydrofolate metabolic process"/>
    <property type="evidence" value="ECO:0007669"/>
    <property type="project" value="TreeGrafter"/>
</dbReference>
<keyword evidence="11" id="KW-1185">Reference proteome</keyword>
<organism evidence="10 11">
    <name type="scientific">Neorhodopirellula pilleata</name>
    <dbReference type="NCBI Taxonomy" id="2714738"/>
    <lineage>
        <taxon>Bacteria</taxon>
        <taxon>Pseudomonadati</taxon>
        <taxon>Planctomycetota</taxon>
        <taxon>Planctomycetia</taxon>
        <taxon>Pirellulales</taxon>
        <taxon>Pirellulaceae</taxon>
        <taxon>Neorhodopirellula</taxon>
    </lineage>
</organism>
<comment type="caution">
    <text evidence="10">The sequence shown here is derived from an EMBL/GenBank/DDBJ whole genome shotgun (WGS) entry which is preliminary data.</text>
</comment>
<proteinExistence type="inferred from homology"/>
<keyword evidence="6 8" id="KW-0560">Oxidoreductase</keyword>
<dbReference type="InterPro" id="IPR012259">
    <property type="entry name" value="DHFR"/>
</dbReference>
<reference evidence="10 11" key="1">
    <citation type="submission" date="2019-02" db="EMBL/GenBank/DDBJ databases">
        <title>Deep-cultivation of Planctomycetes and their phenomic and genomic characterization uncovers novel biology.</title>
        <authorList>
            <person name="Wiegand S."/>
            <person name="Jogler M."/>
            <person name="Boedeker C."/>
            <person name="Pinto D."/>
            <person name="Vollmers J."/>
            <person name="Rivas-Marin E."/>
            <person name="Kohn T."/>
            <person name="Peeters S.H."/>
            <person name="Heuer A."/>
            <person name="Rast P."/>
            <person name="Oberbeckmann S."/>
            <person name="Bunk B."/>
            <person name="Jeske O."/>
            <person name="Meyerdierks A."/>
            <person name="Storesund J.E."/>
            <person name="Kallscheuer N."/>
            <person name="Luecker S."/>
            <person name="Lage O.M."/>
            <person name="Pohl T."/>
            <person name="Merkel B.J."/>
            <person name="Hornburger P."/>
            <person name="Mueller R.-W."/>
            <person name="Bruemmer F."/>
            <person name="Labrenz M."/>
            <person name="Spormann A.M."/>
            <person name="Op Den Camp H."/>
            <person name="Overmann J."/>
            <person name="Amann R."/>
            <person name="Jetten M.S.M."/>
            <person name="Mascher T."/>
            <person name="Medema M.H."/>
            <person name="Devos D.P."/>
            <person name="Kaster A.-K."/>
            <person name="Ovreas L."/>
            <person name="Rohde M."/>
            <person name="Galperin M.Y."/>
            <person name="Jogler C."/>
        </authorList>
    </citation>
    <scope>NUCLEOTIDE SEQUENCE [LARGE SCALE GENOMIC DNA]</scope>
    <source>
        <strain evidence="10 11">Pla100</strain>
    </source>
</reference>
<comment type="pathway">
    <text evidence="1 8">Cofactor biosynthesis; tetrahydrofolate biosynthesis; 5,6,7,8-tetrahydrofolate from 7,8-dihydrofolate: step 1/1.</text>
</comment>
<evidence type="ECO:0000256" key="1">
    <source>
        <dbReference type="ARBA" id="ARBA00004903"/>
    </source>
</evidence>
<evidence type="ECO:0000256" key="4">
    <source>
        <dbReference type="ARBA" id="ARBA00022563"/>
    </source>
</evidence>
<evidence type="ECO:0000256" key="6">
    <source>
        <dbReference type="ARBA" id="ARBA00023002"/>
    </source>
</evidence>
<evidence type="ECO:0000259" key="9">
    <source>
        <dbReference type="PROSITE" id="PS51330"/>
    </source>
</evidence>
<dbReference type="EC" id="1.5.1.3" evidence="3 8"/>
<dbReference type="OrthoDB" id="9804315at2"/>
<dbReference type="Gene3D" id="3.40.430.10">
    <property type="entry name" value="Dihydrofolate Reductase, subunit A"/>
    <property type="match status" value="1"/>
</dbReference>
<dbReference type="GO" id="GO:0050661">
    <property type="term" value="F:NADP binding"/>
    <property type="evidence" value="ECO:0007669"/>
    <property type="project" value="InterPro"/>
</dbReference>
<evidence type="ECO:0000256" key="3">
    <source>
        <dbReference type="ARBA" id="ARBA00012856"/>
    </source>
</evidence>
<dbReference type="UniPathway" id="UPA00077">
    <property type="reaction ID" value="UER00158"/>
</dbReference>
<dbReference type="RefSeq" id="WP_146576398.1">
    <property type="nucleotide sequence ID" value="NZ_SJPM01000001.1"/>
</dbReference>
<dbReference type="SUPFAM" id="SSF53597">
    <property type="entry name" value="Dihydrofolate reductase-like"/>
    <property type="match status" value="1"/>
</dbReference>
<protein>
    <recommendedName>
        <fullName evidence="3 8">Dihydrofolate reductase</fullName>
        <ecNumber evidence="3 8">1.5.1.3</ecNumber>
    </recommendedName>
</protein>
<dbReference type="GO" id="GO:0006730">
    <property type="term" value="P:one-carbon metabolic process"/>
    <property type="evidence" value="ECO:0007669"/>
    <property type="project" value="UniProtKB-KW"/>
</dbReference>
<dbReference type="Proteomes" id="UP000316213">
    <property type="component" value="Unassembled WGS sequence"/>
</dbReference>
<dbReference type="GO" id="GO:0005829">
    <property type="term" value="C:cytosol"/>
    <property type="evidence" value="ECO:0007669"/>
    <property type="project" value="TreeGrafter"/>
</dbReference>